<dbReference type="AlphaFoldDB" id="A0A183TV12"/>
<dbReference type="EMBL" id="UYWY01000028">
    <property type="protein sequence ID" value="VDM23596.1"/>
    <property type="molecule type" value="Genomic_DNA"/>
</dbReference>
<dbReference type="WBParaSite" id="TCNE_0000008101-mRNA-1">
    <property type="protein sequence ID" value="TCNE_0000008101-mRNA-1"/>
    <property type="gene ID" value="TCNE_0000008101"/>
</dbReference>
<dbReference type="Proteomes" id="UP000050794">
    <property type="component" value="Unassembled WGS sequence"/>
</dbReference>
<reference evidence="1 2" key="2">
    <citation type="submission" date="2018-11" db="EMBL/GenBank/DDBJ databases">
        <authorList>
            <consortium name="Pathogen Informatics"/>
        </authorList>
    </citation>
    <scope>NUCLEOTIDE SEQUENCE [LARGE SCALE GENOMIC DNA]</scope>
</reference>
<evidence type="ECO:0000313" key="1">
    <source>
        <dbReference type="EMBL" id="VDM23596.1"/>
    </source>
</evidence>
<sequence length="85" mass="9657">MELLFLAAPSVSRTTNGRPFSDIELDKKKRCLQRRNTMRSYSQCVITGCGCDLNGFGNANYFYRWALKNKSQTKRRPCTGGVTDL</sequence>
<keyword evidence="2" id="KW-1185">Reference proteome</keyword>
<evidence type="ECO:0000313" key="3">
    <source>
        <dbReference type="WBParaSite" id="TCNE_0000008101-mRNA-1"/>
    </source>
</evidence>
<organism evidence="2 3">
    <name type="scientific">Toxocara canis</name>
    <name type="common">Canine roundworm</name>
    <dbReference type="NCBI Taxonomy" id="6265"/>
    <lineage>
        <taxon>Eukaryota</taxon>
        <taxon>Metazoa</taxon>
        <taxon>Ecdysozoa</taxon>
        <taxon>Nematoda</taxon>
        <taxon>Chromadorea</taxon>
        <taxon>Rhabditida</taxon>
        <taxon>Spirurina</taxon>
        <taxon>Ascaridomorpha</taxon>
        <taxon>Ascaridoidea</taxon>
        <taxon>Toxocaridae</taxon>
        <taxon>Toxocara</taxon>
    </lineage>
</organism>
<protein>
    <submittedName>
        <fullName evidence="3">Secreted protein</fullName>
    </submittedName>
</protein>
<accession>A0A183TV12</accession>
<reference evidence="3" key="1">
    <citation type="submission" date="2016-06" db="UniProtKB">
        <authorList>
            <consortium name="WormBaseParasite"/>
        </authorList>
    </citation>
    <scope>IDENTIFICATION</scope>
</reference>
<gene>
    <name evidence="1" type="ORF">TCNE_LOCUS82</name>
</gene>
<proteinExistence type="predicted"/>
<evidence type="ECO:0000313" key="2">
    <source>
        <dbReference type="Proteomes" id="UP000050794"/>
    </source>
</evidence>
<name>A0A183TV12_TOXCA</name>